<evidence type="ECO:0000256" key="3">
    <source>
        <dbReference type="ARBA" id="ARBA00023163"/>
    </source>
</evidence>
<dbReference type="EMBL" id="AFVW02000002">
    <property type="protein sequence ID" value="EJO89528.1"/>
    <property type="molecule type" value="Genomic_DNA"/>
</dbReference>
<keyword evidence="3" id="KW-0804">Transcription</keyword>
<dbReference type="RefSeq" id="WP_007770041.1">
    <property type="nucleotide sequence ID" value="NZ_AFVW02000002.1"/>
</dbReference>
<dbReference type="PANTHER" id="PTHR30055">
    <property type="entry name" value="HTH-TYPE TRANSCRIPTIONAL REGULATOR RUTR"/>
    <property type="match status" value="1"/>
</dbReference>
<evidence type="ECO:0000256" key="5">
    <source>
        <dbReference type="SAM" id="MobiDB-lite"/>
    </source>
</evidence>
<organism evidence="7 8">
    <name type="scientific">Mycobacterium colombiense CECT 3035</name>
    <dbReference type="NCBI Taxonomy" id="1041522"/>
    <lineage>
        <taxon>Bacteria</taxon>
        <taxon>Bacillati</taxon>
        <taxon>Actinomycetota</taxon>
        <taxon>Actinomycetes</taxon>
        <taxon>Mycobacteriales</taxon>
        <taxon>Mycobacteriaceae</taxon>
        <taxon>Mycobacterium</taxon>
        <taxon>Mycobacterium avium complex (MAC)</taxon>
    </lineage>
</organism>
<comment type="caution">
    <text evidence="7">The sequence shown here is derived from an EMBL/GenBank/DDBJ whole genome shotgun (WGS) entry which is preliminary data.</text>
</comment>
<feature type="domain" description="HTH tetR-type" evidence="6">
    <location>
        <begin position="19"/>
        <end position="79"/>
    </location>
</feature>
<dbReference type="Gene3D" id="1.10.10.60">
    <property type="entry name" value="Homeodomain-like"/>
    <property type="match status" value="1"/>
</dbReference>
<evidence type="ECO:0000259" key="6">
    <source>
        <dbReference type="PROSITE" id="PS50977"/>
    </source>
</evidence>
<evidence type="ECO:0000256" key="1">
    <source>
        <dbReference type="ARBA" id="ARBA00023015"/>
    </source>
</evidence>
<evidence type="ECO:0000256" key="2">
    <source>
        <dbReference type="ARBA" id="ARBA00023125"/>
    </source>
</evidence>
<keyword evidence="2 4" id="KW-0238">DNA-binding</keyword>
<dbReference type="SUPFAM" id="SSF48498">
    <property type="entry name" value="Tetracyclin repressor-like, C-terminal domain"/>
    <property type="match status" value="1"/>
</dbReference>
<dbReference type="GO" id="GO:0000976">
    <property type="term" value="F:transcription cis-regulatory region binding"/>
    <property type="evidence" value="ECO:0007669"/>
    <property type="project" value="TreeGrafter"/>
</dbReference>
<feature type="DNA-binding region" description="H-T-H motif" evidence="4">
    <location>
        <begin position="42"/>
        <end position="61"/>
    </location>
</feature>
<dbReference type="PANTHER" id="PTHR30055:SF148">
    <property type="entry name" value="TETR-FAMILY TRANSCRIPTIONAL REGULATOR"/>
    <property type="match status" value="1"/>
</dbReference>
<dbReference type="Proteomes" id="UP000006455">
    <property type="component" value="Unassembled WGS sequence"/>
</dbReference>
<dbReference type="AlphaFoldDB" id="J4TIX3"/>
<evidence type="ECO:0000256" key="4">
    <source>
        <dbReference type="PROSITE-ProRule" id="PRU00335"/>
    </source>
</evidence>
<dbReference type="GeneID" id="58487649"/>
<dbReference type="Pfam" id="PF00440">
    <property type="entry name" value="TetR_N"/>
    <property type="match status" value="1"/>
</dbReference>
<reference evidence="7 8" key="1">
    <citation type="journal article" date="2011" name="J. Bacteriol.">
        <title>Genome sequence of the Mycobacterium colombiense type strain, CECT 3035.</title>
        <authorList>
            <person name="Gonzalez-Perez M."/>
            <person name="Murcia M.I."/>
            <person name="Landsman D."/>
            <person name="Jordan I.K."/>
            <person name="Marino-Ramirez L."/>
        </authorList>
    </citation>
    <scope>NUCLEOTIDE SEQUENCE [LARGE SCALE GENOMIC DNA]</scope>
    <source>
        <strain evidence="7 8">CECT 3035</strain>
    </source>
</reference>
<dbReference type="SUPFAM" id="SSF46689">
    <property type="entry name" value="Homeodomain-like"/>
    <property type="match status" value="1"/>
</dbReference>
<feature type="region of interest" description="Disordered" evidence="5">
    <location>
        <begin position="1"/>
        <end position="21"/>
    </location>
</feature>
<dbReference type="GO" id="GO:0003700">
    <property type="term" value="F:DNA-binding transcription factor activity"/>
    <property type="evidence" value="ECO:0007669"/>
    <property type="project" value="TreeGrafter"/>
</dbReference>
<dbReference type="eggNOG" id="COG1309">
    <property type="taxonomic scope" value="Bacteria"/>
</dbReference>
<keyword evidence="1" id="KW-0805">Transcription regulation</keyword>
<dbReference type="InterPro" id="IPR036271">
    <property type="entry name" value="Tet_transcr_reg_TetR-rel_C_sf"/>
</dbReference>
<accession>J4TIX3</accession>
<dbReference type="InterPro" id="IPR001647">
    <property type="entry name" value="HTH_TetR"/>
</dbReference>
<evidence type="ECO:0000313" key="8">
    <source>
        <dbReference type="Proteomes" id="UP000006455"/>
    </source>
</evidence>
<dbReference type="InterPro" id="IPR011075">
    <property type="entry name" value="TetR_C"/>
</dbReference>
<dbReference type="InterPro" id="IPR050109">
    <property type="entry name" value="HTH-type_TetR-like_transc_reg"/>
</dbReference>
<dbReference type="InterPro" id="IPR009057">
    <property type="entry name" value="Homeodomain-like_sf"/>
</dbReference>
<dbReference type="Gene3D" id="1.10.357.10">
    <property type="entry name" value="Tetracycline Repressor, domain 2"/>
    <property type="match status" value="1"/>
</dbReference>
<dbReference type="PROSITE" id="PS50977">
    <property type="entry name" value="HTH_TETR_2"/>
    <property type="match status" value="1"/>
</dbReference>
<protein>
    <submittedName>
        <fullName evidence="7">TetR family transcriptional regulator</fullName>
    </submittedName>
</protein>
<evidence type="ECO:0000313" key="7">
    <source>
        <dbReference type="EMBL" id="EJO89528.1"/>
    </source>
</evidence>
<sequence>MPSKPYVDEGQQRGRPRDPSVEERVFQAATIELAESGFEGFSVRSVARRSGVARPSLLLRWPTRDALILETVERILEWPRPNPEAPFEGELKAIVARIVELMDPTLLALQMRIVADAPKHPELFAAYQDKVMTKAASRLSGLLRRAVDDGELPAHIDCRWASDALVGVVFMRSVASRGQRPLSAAAQGRIITTFLCTLRGGE</sequence>
<name>J4TIX3_9MYCO</name>
<proteinExistence type="predicted"/>
<dbReference type="STRING" id="1041522.GCA_002105755_02071"/>
<dbReference type="Pfam" id="PF16859">
    <property type="entry name" value="TetR_C_11"/>
    <property type="match status" value="1"/>
</dbReference>
<gene>
    <name evidence="7" type="ORF">MCOL_V205045</name>
</gene>